<evidence type="ECO:0000313" key="3">
    <source>
        <dbReference type="Proteomes" id="UP000631034"/>
    </source>
</evidence>
<name>A0A8J7CNM9_9PROT</name>
<dbReference type="PANTHER" id="PTHR43267:SF1">
    <property type="entry name" value="TRNA THREONYLCARBAMOYLADENOSINE DEHYDRATASE"/>
    <property type="match status" value="1"/>
</dbReference>
<dbReference type="Pfam" id="PF00899">
    <property type="entry name" value="ThiF"/>
    <property type="match status" value="1"/>
</dbReference>
<dbReference type="Proteomes" id="UP000631034">
    <property type="component" value="Unassembled WGS sequence"/>
</dbReference>
<dbReference type="GO" id="GO:0061503">
    <property type="term" value="F:tRNA threonylcarbamoyladenosine dehydratase"/>
    <property type="evidence" value="ECO:0007669"/>
    <property type="project" value="TreeGrafter"/>
</dbReference>
<gene>
    <name evidence="2" type="ORF">IHV25_00180</name>
</gene>
<dbReference type="GO" id="GO:0061504">
    <property type="term" value="P:cyclic threonylcarbamoyladenosine biosynthetic process"/>
    <property type="evidence" value="ECO:0007669"/>
    <property type="project" value="TreeGrafter"/>
</dbReference>
<evidence type="ECO:0000313" key="2">
    <source>
        <dbReference type="EMBL" id="MBE1236077.1"/>
    </source>
</evidence>
<dbReference type="InterPro" id="IPR045886">
    <property type="entry name" value="ThiF/MoeB/HesA"/>
</dbReference>
<accession>A0A8J7CNM9</accession>
<dbReference type="AlphaFoldDB" id="A0A8J7CNM9"/>
<evidence type="ECO:0000259" key="1">
    <source>
        <dbReference type="Pfam" id="PF00899"/>
    </source>
</evidence>
<reference evidence="2" key="1">
    <citation type="submission" date="2020-10" db="EMBL/GenBank/DDBJ databases">
        <title>Genome sequence of the unusual species of purple photosynthetic bacteria, Phaeovibrio sulfidiphilus DSM 23193, type strain.</title>
        <authorList>
            <person name="Kyndt J.A."/>
            <person name="Meyer T.E."/>
        </authorList>
    </citation>
    <scope>NUCLEOTIDE SEQUENCE</scope>
    <source>
        <strain evidence="2">DSM 23193</strain>
    </source>
</reference>
<proteinExistence type="predicted"/>
<dbReference type="GO" id="GO:0008641">
    <property type="term" value="F:ubiquitin-like modifier activating enzyme activity"/>
    <property type="evidence" value="ECO:0007669"/>
    <property type="project" value="InterPro"/>
</dbReference>
<dbReference type="InterPro" id="IPR000594">
    <property type="entry name" value="ThiF_NAD_FAD-bd"/>
</dbReference>
<feature type="domain" description="THIF-type NAD/FAD binding fold" evidence="1">
    <location>
        <begin position="5"/>
        <end position="219"/>
    </location>
</feature>
<dbReference type="Gene3D" id="3.40.50.720">
    <property type="entry name" value="NAD(P)-binding Rossmann-like Domain"/>
    <property type="match status" value="1"/>
</dbReference>
<sequence>MEMVLGPDAVDALRRSSALVFGIGGVGSHALEALARCGLGRIGLVDFDTIAASNINRQIPALVGTVGQLKAEVMAQRIRAINPDCQVQVDTRRYEPGGFGALFGPGYDAVIDAVDDVAAKVDLCLETRARGLPFVSVMGTGNKIAPEFLTCTDIARTETCPLARVVRKRLRSEGVTSGVRVIWSREMPRRWNPETAVPGSLTFVPASAGLLAASVIVRDLLARAGHLADPPRAS</sequence>
<dbReference type="PANTHER" id="PTHR43267">
    <property type="entry name" value="TRNA THREONYLCARBAMOYLADENOSINE DEHYDRATASE"/>
    <property type="match status" value="1"/>
</dbReference>
<dbReference type="EMBL" id="JACZHT010000001">
    <property type="protein sequence ID" value="MBE1236077.1"/>
    <property type="molecule type" value="Genomic_DNA"/>
</dbReference>
<dbReference type="SUPFAM" id="SSF69572">
    <property type="entry name" value="Activating enzymes of the ubiquitin-like proteins"/>
    <property type="match status" value="1"/>
</dbReference>
<protein>
    <submittedName>
        <fullName evidence="2">tRNA threonylcarbamoyladenosine dehydratase</fullName>
    </submittedName>
</protein>
<dbReference type="InterPro" id="IPR035985">
    <property type="entry name" value="Ubiquitin-activating_enz"/>
</dbReference>
<comment type="caution">
    <text evidence="2">The sequence shown here is derived from an EMBL/GenBank/DDBJ whole genome shotgun (WGS) entry which is preliminary data.</text>
</comment>
<dbReference type="CDD" id="cd00755">
    <property type="entry name" value="YgdL_like"/>
    <property type="match status" value="1"/>
</dbReference>
<keyword evidence="3" id="KW-1185">Reference proteome</keyword>
<organism evidence="2 3">
    <name type="scientific">Phaeovibrio sulfidiphilus</name>
    <dbReference type="NCBI Taxonomy" id="1220600"/>
    <lineage>
        <taxon>Bacteria</taxon>
        <taxon>Pseudomonadati</taxon>
        <taxon>Pseudomonadota</taxon>
        <taxon>Alphaproteobacteria</taxon>
        <taxon>Rhodospirillales</taxon>
        <taxon>Rhodospirillaceae</taxon>
        <taxon>Phaeovibrio</taxon>
    </lineage>
</organism>